<protein>
    <recommendedName>
        <fullName evidence="2">Major facilitator superfamily (MFS) profile domain-containing protein</fullName>
    </recommendedName>
</protein>
<feature type="transmembrane region" description="Helical" evidence="1">
    <location>
        <begin position="57"/>
        <end position="78"/>
    </location>
</feature>
<keyword evidence="4" id="KW-1185">Reference proteome</keyword>
<accession>A0A7J9SGZ2</accession>
<gene>
    <name evidence="3" type="ORF">H5V44_06755</name>
</gene>
<sequence>MSFPVVAVVGTAVVPPLGLALVGVLFALVGASWAVTAVTAAGQVTGLAPESVRAEALGAYTAVGSLGGGLGSVVGGVIAGGAGYLSAFVVAGCVVALAAYLAVDGVRRTTA</sequence>
<feature type="transmembrane region" description="Helical" evidence="1">
    <location>
        <begin position="84"/>
        <end position="103"/>
    </location>
</feature>
<dbReference type="EMBL" id="JACKXD010000002">
    <property type="protein sequence ID" value="MBB6645988.1"/>
    <property type="molecule type" value="Genomic_DNA"/>
</dbReference>
<proteinExistence type="predicted"/>
<dbReference type="AlphaFoldDB" id="A0A7J9SGZ2"/>
<keyword evidence="1" id="KW-0812">Transmembrane</keyword>
<dbReference type="SUPFAM" id="SSF103473">
    <property type="entry name" value="MFS general substrate transporter"/>
    <property type="match status" value="1"/>
</dbReference>
<keyword evidence="1" id="KW-1133">Transmembrane helix</keyword>
<comment type="caution">
    <text evidence="3">The sequence shown here is derived from an EMBL/GenBank/DDBJ whole genome shotgun (WGS) entry which is preliminary data.</text>
</comment>
<evidence type="ECO:0000313" key="4">
    <source>
        <dbReference type="Proteomes" id="UP000546257"/>
    </source>
</evidence>
<feature type="transmembrane region" description="Helical" evidence="1">
    <location>
        <begin position="20"/>
        <end position="45"/>
    </location>
</feature>
<dbReference type="PROSITE" id="PS50850">
    <property type="entry name" value="MFS"/>
    <property type="match status" value="1"/>
</dbReference>
<dbReference type="InterPro" id="IPR036259">
    <property type="entry name" value="MFS_trans_sf"/>
</dbReference>
<dbReference type="Proteomes" id="UP000546257">
    <property type="component" value="Unassembled WGS sequence"/>
</dbReference>
<dbReference type="RefSeq" id="WP_185192344.1">
    <property type="nucleotide sequence ID" value="NZ_JACKXD010000002.1"/>
</dbReference>
<dbReference type="InterPro" id="IPR020846">
    <property type="entry name" value="MFS_dom"/>
</dbReference>
<reference evidence="3 4" key="1">
    <citation type="submission" date="2020-08" db="EMBL/GenBank/DDBJ databases">
        <authorList>
            <person name="Seo M.-J."/>
        </authorList>
    </citation>
    <scope>NUCLEOTIDE SEQUENCE [LARGE SCALE GENOMIC DNA]</scope>
    <source>
        <strain evidence="3 4">MBLA0160</strain>
    </source>
</reference>
<evidence type="ECO:0000259" key="2">
    <source>
        <dbReference type="PROSITE" id="PS50850"/>
    </source>
</evidence>
<keyword evidence="1" id="KW-0472">Membrane</keyword>
<dbReference type="Gene3D" id="1.20.1250.20">
    <property type="entry name" value="MFS general substrate transporter like domains"/>
    <property type="match status" value="1"/>
</dbReference>
<name>A0A7J9SGZ2_9EURY</name>
<evidence type="ECO:0000256" key="1">
    <source>
        <dbReference type="SAM" id="Phobius"/>
    </source>
</evidence>
<evidence type="ECO:0000313" key="3">
    <source>
        <dbReference type="EMBL" id="MBB6645988.1"/>
    </source>
</evidence>
<feature type="domain" description="Major facilitator superfamily (MFS) profile" evidence="2">
    <location>
        <begin position="1"/>
        <end position="111"/>
    </location>
</feature>
<organism evidence="3 4">
    <name type="scientific">Halobellus ruber</name>
    <dbReference type="NCBI Taxonomy" id="2761102"/>
    <lineage>
        <taxon>Archaea</taxon>
        <taxon>Methanobacteriati</taxon>
        <taxon>Methanobacteriota</taxon>
        <taxon>Stenosarchaea group</taxon>
        <taxon>Halobacteria</taxon>
        <taxon>Halobacteriales</taxon>
        <taxon>Haloferacaceae</taxon>
        <taxon>Halobellus</taxon>
    </lineage>
</organism>
<dbReference type="GO" id="GO:0022857">
    <property type="term" value="F:transmembrane transporter activity"/>
    <property type="evidence" value="ECO:0007669"/>
    <property type="project" value="InterPro"/>
</dbReference>